<organism evidence="1 2">
    <name type="scientific">Kitasatospora herbaricolor</name>
    <dbReference type="NCBI Taxonomy" id="68217"/>
    <lineage>
        <taxon>Bacteria</taxon>
        <taxon>Bacillati</taxon>
        <taxon>Actinomycetota</taxon>
        <taxon>Actinomycetes</taxon>
        <taxon>Kitasatosporales</taxon>
        <taxon>Streptomycetaceae</taxon>
        <taxon>Kitasatospora</taxon>
    </lineage>
</organism>
<sequence length="66" mass="7296">MSRQPTVEVNLAATITEELAAEQIVPLAQIIELEEILARLTVLVCGVHPEKAAVYQGLWKLMPERA</sequence>
<name>A0ABZ1WIT8_9ACTN</name>
<gene>
    <name evidence="1" type="ORF">OG469_37235</name>
</gene>
<proteinExistence type="predicted"/>
<protein>
    <submittedName>
        <fullName evidence="1">Uncharacterized protein</fullName>
    </submittedName>
</protein>
<reference evidence="1 2" key="1">
    <citation type="submission" date="2022-10" db="EMBL/GenBank/DDBJ databases">
        <title>The complete genomes of actinobacterial strains from the NBC collection.</title>
        <authorList>
            <person name="Joergensen T.S."/>
            <person name="Alvarez Arevalo M."/>
            <person name="Sterndorff E.B."/>
            <person name="Faurdal D."/>
            <person name="Vuksanovic O."/>
            <person name="Mourched A.-S."/>
            <person name="Charusanti P."/>
            <person name="Shaw S."/>
            <person name="Blin K."/>
            <person name="Weber T."/>
        </authorList>
    </citation>
    <scope>NUCLEOTIDE SEQUENCE [LARGE SCALE GENOMIC DNA]</scope>
    <source>
        <strain evidence="1 2">NBC_01247</strain>
    </source>
</reference>
<evidence type="ECO:0000313" key="1">
    <source>
        <dbReference type="EMBL" id="WUS60642.1"/>
    </source>
</evidence>
<accession>A0ABZ1WIT8</accession>
<dbReference type="EMBL" id="CP108482">
    <property type="protein sequence ID" value="WUS60642.1"/>
    <property type="molecule type" value="Genomic_DNA"/>
</dbReference>
<evidence type="ECO:0000313" key="2">
    <source>
        <dbReference type="Proteomes" id="UP001432014"/>
    </source>
</evidence>
<keyword evidence="2" id="KW-1185">Reference proteome</keyword>
<dbReference type="RefSeq" id="WP_329493253.1">
    <property type="nucleotide sequence ID" value="NZ_CP108460.1"/>
</dbReference>
<dbReference type="Proteomes" id="UP001432014">
    <property type="component" value="Chromosome"/>
</dbReference>